<dbReference type="Pfam" id="PF13657">
    <property type="entry name" value="Couple_hipA"/>
    <property type="match status" value="1"/>
</dbReference>
<dbReference type="EMBL" id="BAEO01000035">
    <property type="protein sequence ID" value="GAC19655.1"/>
    <property type="molecule type" value="Genomic_DNA"/>
</dbReference>
<dbReference type="InterPro" id="IPR017508">
    <property type="entry name" value="HipA_N1"/>
</dbReference>
<evidence type="ECO:0000259" key="4">
    <source>
        <dbReference type="Pfam" id="PF07804"/>
    </source>
</evidence>
<keyword evidence="7" id="KW-1185">Reference proteome</keyword>
<accession>K6Z867</accession>
<dbReference type="InterPro" id="IPR052028">
    <property type="entry name" value="HipA_Ser/Thr_kinase"/>
</dbReference>
<dbReference type="Proteomes" id="UP000006327">
    <property type="component" value="Unassembled WGS sequence"/>
</dbReference>
<reference evidence="6 7" key="1">
    <citation type="journal article" date="2017" name="Antonie Van Leeuwenhoek">
        <title>Rhizobium rhizosphaerae sp. nov., a novel species isolated from rice rhizosphere.</title>
        <authorList>
            <person name="Zhao J.J."/>
            <person name="Zhang J."/>
            <person name="Zhang R.J."/>
            <person name="Zhang C.W."/>
            <person name="Yin H.Q."/>
            <person name="Zhang X.X."/>
        </authorList>
    </citation>
    <scope>NUCLEOTIDE SEQUENCE [LARGE SCALE GENOMIC DNA]</scope>
    <source>
        <strain evidence="6 7">BSs20135</strain>
    </source>
</reference>
<evidence type="ECO:0000256" key="3">
    <source>
        <dbReference type="ARBA" id="ARBA00022777"/>
    </source>
</evidence>
<proteinExistence type="inferred from homology"/>
<dbReference type="GO" id="GO:0004674">
    <property type="term" value="F:protein serine/threonine kinase activity"/>
    <property type="evidence" value="ECO:0007669"/>
    <property type="project" value="TreeGrafter"/>
</dbReference>
<comment type="caution">
    <text evidence="6">The sequence shown here is derived from an EMBL/GenBank/DDBJ whole genome shotgun (WGS) entry which is preliminary data.</text>
</comment>
<dbReference type="Pfam" id="PF07804">
    <property type="entry name" value="HipA_C"/>
    <property type="match status" value="1"/>
</dbReference>
<dbReference type="OrthoDB" id="9805913at2"/>
<evidence type="ECO:0000259" key="5">
    <source>
        <dbReference type="Pfam" id="PF13657"/>
    </source>
</evidence>
<feature type="domain" description="HipA-like C-terminal" evidence="4">
    <location>
        <begin position="146"/>
        <end position="357"/>
    </location>
</feature>
<gene>
    <name evidence="6" type="ORF">GARC_2689</name>
</gene>
<dbReference type="Gene3D" id="1.10.1070.20">
    <property type="match status" value="1"/>
</dbReference>
<protein>
    <submittedName>
        <fullName evidence="6">HipA domain protein</fullName>
    </submittedName>
</protein>
<evidence type="ECO:0000256" key="2">
    <source>
        <dbReference type="ARBA" id="ARBA00022679"/>
    </source>
</evidence>
<name>K6Z867_9ALTE</name>
<dbReference type="PANTHER" id="PTHR37419:SF1">
    <property type="entry name" value="SERINE_THREONINE-PROTEIN KINASE TOXIN HIPA"/>
    <property type="match status" value="1"/>
</dbReference>
<dbReference type="AlphaFoldDB" id="K6Z867"/>
<evidence type="ECO:0000256" key="1">
    <source>
        <dbReference type="ARBA" id="ARBA00010164"/>
    </source>
</evidence>
<organism evidence="6 7">
    <name type="scientific">Paraglaciecola arctica BSs20135</name>
    <dbReference type="NCBI Taxonomy" id="493475"/>
    <lineage>
        <taxon>Bacteria</taxon>
        <taxon>Pseudomonadati</taxon>
        <taxon>Pseudomonadota</taxon>
        <taxon>Gammaproteobacteria</taxon>
        <taxon>Alteromonadales</taxon>
        <taxon>Alteromonadaceae</taxon>
        <taxon>Paraglaciecola</taxon>
    </lineage>
</organism>
<evidence type="ECO:0000313" key="6">
    <source>
        <dbReference type="EMBL" id="GAC19655.1"/>
    </source>
</evidence>
<sequence length="401" mass="44710">MTNVLAGLPQKINKVIVKAGGYHAGNLLHTGHYSFNYVDDAHLVSLTMPYKSEAYSRGGLHPAFTQSLPEGYLRRYISEKLRRYADVDDLYLLALMGDKGIGHLSYGSAIDLPAPEPIGVDDILHWSGQDKLFPQLLEKYYLGGMAAGVQPKVVVSRSTLLQKDLIVKTYDEEFPLLTVNEFVCMKCAAYCGLDTPNVWLSDNLEHYIVERFDIDANGIKIGIEDFATLMGKTGDQKYIGTYENVLKAVGLNTHSIQEVEKAFHQIAYNCLIGNGDAHLKNFSLQYEHDLTSISLSPIYDVTHTLIYDTLDKNMALKLKKSKAFPLRKDLIELAFSAGIPRSSAGTAIDALAQNIQDCLNILPEVEAMEGLKKSILMNVGRIMSKTVISAPYRHQKKRKYE</sequence>
<dbReference type="GO" id="GO:0005829">
    <property type="term" value="C:cytosol"/>
    <property type="evidence" value="ECO:0007669"/>
    <property type="project" value="TreeGrafter"/>
</dbReference>
<dbReference type="STRING" id="493475.GARC_2689"/>
<feature type="domain" description="HipA N-terminal subdomain 1" evidence="5">
    <location>
        <begin position="17"/>
        <end position="106"/>
    </location>
</feature>
<dbReference type="eggNOG" id="COG3550">
    <property type="taxonomic scope" value="Bacteria"/>
</dbReference>
<keyword evidence="3" id="KW-0418">Kinase</keyword>
<keyword evidence="2" id="KW-0808">Transferase</keyword>
<dbReference type="InterPro" id="IPR012893">
    <property type="entry name" value="HipA-like_C"/>
</dbReference>
<dbReference type="PANTHER" id="PTHR37419">
    <property type="entry name" value="SERINE/THREONINE-PROTEIN KINASE TOXIN HIPA"/>
    <property type="match status" value="1"/>
</dbReference>
<evidence type="ECO:0000313" key="7">
    <source>
        <dbReference type="Proteomes" id="UP000006327"/>
    </source>
</evidence>
<comment type="similarity">
    <text evidence="1">Belongs to the HipA Ser/Thr kinase family.</text>
</comment>